<keyword evidence="2 7" id="KW-0699">rRNA-binding</keyword>
<dbReference type="HAMAP" id="MF_00501">
    <property type="entry name" value="Ribosomal_bL31_1"/>
    <property type="match status" value="1"/>
</dbReference>
<dbReference type="Proteomes" id="UP000644115">
    <property type="component" value="Unassembled WGS sequence"/>
</dbReference>
<evidence type="ECO:0000313" key="8">
    <source>
        <dbReference type="EMBL" id="MBC5998519.1"/>
    </source>
</evidence>
<comment type="cofactor">
    <cofactor evidence="7">
        <name>Zn(2+)</name>
        <dbReference type="ChEBI" id="CHEBI:29105"/>
    </cofactor>
    <text evidence="7">Binds 1 zinc ion per subunit.</text>
</comment>
<dbReference type="GO" id="GO:0003735">
    <property type="term" value="F:structural constituent of ribosome"/>
    <property type="evidence" value="ECO:0007669"/>
    <property type="project" value="InterPro"/>
</dbReference>
<feature type="binding site" evidence="7">
    <location>
        <position position="39"/>
    </location>
    <ligand>
        <name>Zn(2+)</name>
        <dbReference type="ChEBI" id="CHEBI:29105"/>
    </ligand>
</feature>
<keyword evidence="3 7" id="KW-0694">RNA-binding</keyword>
<sequence>MKEGIHPDYKECKVTCACGNTFMTKSVQEEIRTDICSACHPFFTGQQKFAHRGGRVEKFKSKYNLD</sequence>
<evidence type="ECO:0000256" key="7">
    <source>
        <dbReference type="HAMAP-Rule" id="MF_00501"/>
    </source>
</evidence>
<dbReference type="InterPro" id="IPR027491">
    <property type="entry name" value="Ribosomal_bL31_A"/>
</dbReference>
<keyword evidence="4 7" id="KW-0689">Ribosomal protein</keyword>
<dbReference type="PANTHER" id="PTHR33280:SF1">
    <property type="entry name" value="LARGE RIBOSOMAL SUBUNIT PROTEIN BL31C"/>
    <property type="match status" value="1"/>
</dbReference>
<dbReference type="PANTHER" id="PTHR33280">
    <property type="entry name" value="50S RIBOSOMAL PROTEIN L31, CHLOROPLASTIC"/>
    <property type="match status" value="1"/>
</dbReference>
<keyword evidence="7" id="KW-0862">Zinc</keyword>
<gene>
    <name evidence="7 8" type="primary">rpmE</name>
    <name evidence="8" type="ORF">H8876_00585</name>
</gene>
<dbReference type="NCBIfam" id="TIGR00105">
    <property type="entry name" value="L31"/>
    <property type="match status" value="1"/>
</dbReference>
<dbReference type="PROSITE" id="PS01143">
    <property type="entry name" value="RIBOSOMAL_L31"/>
    <property type="match status" value="1"/>
</dbReference>
<dbReference type="GO" id="GO:0046872">
    <property type="term" value="F:metal ion binding"/>
    <property type="evidence" value="ECO:0007669"/>
    <property type="project" value="UniProtKB-KW"/>
</dbReference>
<comment type="subunit">
    <text evidence="7">Part of the 50S ribosomal subunit.</text>
</comment>
<keyword evidence="9" id="KW-1185">Reference proteome</keyword>
<comment type="function">
    <text evidence="7">Binds the 23S rRNA.</text>
</comment>
<dbReference type="InterPro" id="IPR034704">
    <property type="entry name" value="Ribosomal_bL28/bL31-like_sf"/>
</dbReference>
<dbReference type="AlphaFoldDB" id="A0A923NAK4"/>
<accession>A0A923NAK4</accession>
<dbReference type="GO" id="GO:0006412">
    <property type="term" value="P:translation"/>
    <property type="evidence" value="ECO:0007669"/>
    <property type="project" value="UniProtKB-UniRule"/>
</dbReference>
<dbReference type="Pfam" id="PF01197">
    <property type="entry name" value="Ribosomal_L31"/>
    <property type="match status" value="1"/>
</dbReference>
<dbReference type="InterPro" id="IPR042105">
    <property type="entry name" value="Ribosomal_bL31_sf"/>
</dbReference>
<dbReference type="InterPro" id="IPR002150">
    <property type="entry name" value="Ribosomal_bL31"/>
</dbReference>
<dbReference type="SUPFAM" id="SSF143800">
    <property type="entry name" value="L28p-like"/>
    <property type="match status" value="1"/>
</dbReference>
<reference evidence="8" key="1">
    <citation type="submission" date="2020-08" db="EMBL/GenBank/DDBJ databases">
        <authorList>
            <person name="Liu C."/>
            <person name="Sun Q."/>
        </authorList>
    </citation>
    <scope>NUCLEOTIDE SEQUENCE</scope>
    <source>
        <strain evidence="8">BX16</strain>
    </source>
</reference>
<evidence type="ECO:0000313" key="9">
    <source>
        <dbReference type="Proteomes" id="UP000644115"/>
    </source>
</evidence>
<dbReference type="GO" id="GO:0019843">
    <property type="term" value="F:rRNA binding"/>
    <property type="evidence" value="ECO:0007669"/>
    <property type="project" value="UniProtKB-KW"/>
</dbReference>
<name>A0A923NAK4_9FIRM</name>
<dbReference type="GO" id="GO:0005840">
    <property type="term" value="C:ribosome"/>
    <property type="evidence" value="ECO:0007669"/>
    <property type="project" value="UniProtKB-KW"/>
</dbReference>
<evidence type="ECO:0000256" key="5">
    <source>
        <dbReference type="ARBA" id="ARBA00023274"/>
    </source>
</evidence>
<feature type="binding site" evidence="7">
    <location>
        <position position="18"/>
    </location>
    <ligand>
        <name>Zn(2+)</name>
        <dbReference type="ChEBI" id="CHEBI:29105"/>
    </ligand>
</feature>
<keyword evidence="5 7" id="KW-0687">Ribonucleoprotein</keyword>
<feature type="binding site" evidence="7">
    <location>
        <position position="36"/>
    </location>
    <ligand>
        <name>Zn(2+)</name>
        <dbReference type="ChEBI" id="CHEBI:29105"/>
    </ligand>
</feature>
<comment type="caution">
    <text evidence="8">The sequence shown here is derived from an EMBL/GenBank/DDBJ whole genome shotgun (WGS) entry which is preliminary data.</text>
</comment>
<dbReference type="EMBL" id="JACRWC010000010">
    <property type="protein sequence ID" value="MBC5998519.1"/>
    <property type="molecule type" value="Genomic_DNA"/>
</dbReference>
<protein>
    <recommendedName>
        <fullName evidence="6 7">Large ribosomal subunit protein bL31</fullName>
    </recommendedName>
</protein>
<evidence type="ECO:0000256" key="2">
    <source>
        <dbReference type="ARBA" id="ARBA00022730"/>
    </source>
</evidence>
<organism evidence="8 9">
    <name type="scientific">Lentihominibacter faecis</name>
    <dbReference type="NCBI Taxonomy" id="2764712"/>
    <lineage>
        <taxon>Bacteria</taxon>
        <taxon>Bacillati</taxon>
        <taxon>Bacillota</taxon>
        <taxon>Clostridia</taxon>
        <taxon>Peptostreptococcales</taxon>
        <taxon>Anaerovoracaceae</taxon>
        <taxon>Lentihominibacter</taxon>
    </lineage>
</organism>
<dbReference type="PRINTS" id="PR01249">
    <property type="entry name" value="RIBOSOMALL31"/>
</dbReference>
<feature type="binding site" evidence="7">
    <location>
        <position position="16"/>
    </location>
    <ligand>
        <name>Zn(2+)</name>
        <dbReference type="ChEBI" id="CHEBI:29105"/>
    </ligand>
</feature>
<dbReference type="NCBIfam" id="NF000612">
    <property type="entry name" value="PRK00019.1"/>
    <property type="match status" value="1"/>
</dbReference>
<keyword evidence="7" id="KW-0479">Metal-binding</keyword>
<dbReference type="RefSeq" id="WP_177264513.1">
    <property type="nucleotide sequence ID" value="NZ_JACRWC010000010.1"/>
</dbReference>
<evidence type="ECO:0000256" key="3">
    <source>
        <dbReference type="ARBA" id="ARBA00022884"/>
    </source>
</evidence>
<proteinExistence type="inferred from homology"/>
<dbReference type="GO" id="GO:1990904">
    <property type="term" value="C:ribonucleoprotein complex"/>
    <property type="evidence" value="ECO:0007669"/>
    <property type="project" value="UniProtKB-KW"/>
</dbReference>
<evidence type="ECO:0000256" key="6">
    <source>
        <dbReference type="ARBA" id="ARBA00035687"/>
    </source>
</evidence>
<evidence type="ECO:0000256" key="1">
    <source>
        <dbReference type="ARBA" id="ARBA00009296"/>
    </source>
</evidence>
<dbReference type="Gene3D" id="4.10.830.30">
    <property type="entry name" value="Ribosomal protein L31"/>
    <property type="match status" value="1"/>
</dbReference>
<evidence type="ECO:0000256" key="4">
    <source>
        <dbReference type="ARBA" id="ARBA00022980"/>
    </source>
</evidence>
<comment type="similarity">
    <text evidence="1 7">Belongs to the bacterial ribosomal protein bL31 family. Type A subfamily.</text>
</comment>
<dbReference type="NCBIfam" id="NF001809">
    <property type="entry name" value="PRK00528.1"/>
    <property type="match status" value="1"/>
</dbReference>